<keyword evidence="4" id="KW-0548">Nucleotidyltransferase</keyword>
<dbReference type="PROSITE" id="PS51060">
    <property type="entry name" value="PARP_ALPHA_HD"/>
    <property type="match status" value="1"/>
</dbReference>
<evidence type="ECO:0000256" key="8">
    <source>
        <dbReference type="ARBA" id="ARBA00022771"/>
    </source>
</evidence>
<dbReference type="SUPFAM" id="SSF142921">
    <property type="entry name" value="WGR domain-like"/>
    <property type="match status" value="1"/>
</dbReference>
<dbReference type="PANTHER" id="PTHR10459">
    <property type="entry name" value="DNA LIGASE"/>
    <property type="match status" value="1"/>
</dbReference>
<evidence type="ECO:0000256" key="14">
    <source>
        <dbReference type="ARBA" id="ARBA00033987"/>
    </source>
</evidence>
<evidence type="ECO:0000256" key="5">
    <source>
        <dbReference type="ARBA" id="ARBA00022723"/>
    </source>
</evidence>
<dbReference type="PROSITE" id="PS51059">
    <property type="entry name" value="PARP_CATALYTIC"/>
    <property type="match status" value="1"/>
</dbReference>
<feature type="region of interest" description="Disordered" evidence="16">
    <location>
        <begin position="82"/>
        <end position="212"/>
    </location>
</feature>
<evidence type="ECO:0000313" key="21">
    <source>
        <dbReference type="Proteomes" id="UP001212997"/>
    </source>
</evidence>
<dbReference type="InterPro" id="IPR008893">
    <property type="entry name" value="WGR_domain"/>
</dbReference>
<evidence type="ECO:0000256" key="7">
    <source>
        <dbReference type="ARBA" id="ARBA00022765"/>
    </source>
</evidence>
<evidence type="ECO:0000256" key="2">
    <source>
        <dbReference type="ARBA" id="ARBA00022676"/>
    </source>
</evidence>
<sequence length="741" mass="80970">MGGLGIPPYSHIKCPMSRSRGADQSPDVVLQKIAPEQRGRANLSHLKPSASYHSSPPTFWFYFLLLILEFSMPPRKKAAAAATADADATTPAAPTRASTRNRAPSSKAAAVAAVATASTSNAPATNTTAPASKAKASASKAKAPASKAKAPASKAKATGKGKGKRARDEEEEEEAKDDEPDTKKAKADDTKDGDANGKDNDVKMDDADEEEEEKKMVTVIKRGAAPVDPCSGRVDTHQVFANNEGVWDAMLNQTDVGKNANKFYVIQLLHPIGNDATSTLFTRWGRVGENGQQQSKGPFPASHAIAEFKKQFKAKSGTDWEKRHGMVAKKGKYTWLERDFEDEEEKKDDTKKAGSSGDKEPEKIPDCTLDPEIKSLCNLIFSTKLMDATLSSMNYDANKLPLGKLAKSTILNGFAALKLLSEVIQDPNGDTSKEYGGFRSAVDTLTGRYYSIIPHVFGRNRPTIIDDMNTLKRELELVDALGDMEVASKLISSTVLTDSVTGLPINPLDAQFKSLHLSKMDVVNPKTAEFKALERYTQDTHGATHSHYKVKVENAFRVERQDETDAWLKAGNDSLGEGERLLLWHGSRTTNFAGILKQGLRIAPPEAPVTGYMFGKGVYFADMMSKSANYCHAYLSDNTGLLLLCEIAAKPFFEQKDANYHADRACKEANAMCTKGLGRTQPGEWQDAGDTLSHPELKGCHMPKGKGENVDEAGLWLQYNEYIVYDVSQIRLRYLLMVNMG</sequence>
<evidence type="ECO:0000256" key="16">
    <source>
        <dbReference type="SAM" id="MobiDB-lite"/>
    </source>
</evidence>
<evidence type="ECO:0000256" key="6">
    <source>
        <dbReference type="ARBA" id="ARBA00022737"/>
    </source>
</evidence>
<keyword evidence="10 15" id="KW-0520">NAD</keyword>
<dbReference type="CDD" id="cd07997">
    <property type="entry name" value="WGR_PARP"/>
    <property type="match status" value="1"/>
</dbReference>
<evidence type="ECO:0000256" key="4">
    <source>
        <dbReference type="ARBA" id="ARBA00022695"/>
    </source>
</evidence>
<evidence type="ECO:0000256" key="15">
    <source>
        <dbReference type="RuleBase" id="RU362114"/>
    </source>
</evidence>
<dbReference type="Gene3D" id="2.20.140.10">
    <property type="entry name" value="WGR domain"/>
    <property type="match status" value="1"/>
</dbReference>
<dbReference type="GO" id="GO:0003950">
    <property type="term" value="F:NAD+ poly-ADP-ribosyltransferase activity"/>
    <property type="evidence" value="ECO:0007669"/>
    <property type="project" value="UniProtKB-UniRule"/>
</dbReference>
<dbReference type="GO" id="GO:0005730">
    <property type="term" value="C:nucleolus"/>
    <property type="evidence" value="ECO:0007669"/>
    <property type="project" value="TreeGrafter"/>
</dbReference>
<dbReference type="Proteomes" id="UP001212997">
    <property type="component" value="Unassembled WGS sequence"/>
</dbReference>
<dbReference type="GO" id="GO:0016779">
    <property type="term" value="F:nucleotidyltransferase activity"/>
    <property type="evidence" value="ECO:0007669"/>
    <property type="project" value="UniProtKB-KW"/>
</dbReference>
<dbReference type="SMART" id="SM00773">
    <property type="entry name" value="WGR"/>
    <property type="match status" value="1"/>
</dbReference>
<dbReference type="InterPro" id="IPR036930">
    <property type="entry name" value="WGR_dom_sf"/>
</dbReference>
<evidence type="ECO:0000256" key="1">
    <source>
        <dbReference type="ARBA" id="ARBA00004123"/>
    </source>
</evidence>
<dbReference type="EMBL" id="JANAWD010000324">
    <property type="protein sequence ID" value="KAJ3481381.1"/>
    <property type="molecule type" value="Genomic_DNA"/>
</dbReference>
<evidence type="ECO:0000259" key="19">
    <source>
        <dbReference type="PROSITE" id="PS51977"/>
    </source>
</evidence>
<comment type="catalytic activity">
    <reaction evidence="14">
        <text>NAD(+) + (ADP-D-ribosyl)n-acceptor = nicotinamide + (ADP-D-ribosyl)n+1-acceptor + H(+).</text>
        <dbReference type="EC" id="2.4.2.30"/>
    </reaction>
</comment>
<accession>A0AAD5UYW8</accession>
<feature type="compositionally biased region" description="Basic and acidic residues" evidence="16">
    <location>
        <begin position="181"/>
        <end position="205"/>
    </location>
</feature>
<comment type="caution">
    <text evidence="20">The sequence shown here is derived from an EMBL/GenBank/DDBJ whole genome shotgun (WGS) entry which is preliminary data.</text>
</comment>
<feature type="domain" description="PARP catalytic" evidence="17">
    <location>
        <begin position="506"/>
        <end position="741"/>
    </location>
</feature>
<feature type="compositionally biased region" description="Acidic residues" evidence="16">
    <location>
        <begin position="169"/>
        <end position="180"/>
    </location>
</feature>
<dbReference type="GO" id="GO:0006302">
    <property type="term" value="P:double-strand break repair"/>
    <property type="evidence" value="ECO:0007669"/>
    <property type="project" value="TreeGrafter"/>
</dbReference>
<dbReference type="Pfam" id="PF00644">
    <property type="entry name" value="PARP"/>
    <property type="match status" value="1"/>
</dbReference>
<dbReference type="InterPro" id="IPR012317">
    <property type="entry name" value="Poly(ADP-ribose)pol_cat_dom"/>
</dbReference>
<keyword evidence="8" id="KW-0863">Zinc-finger</keyword>
<organism evidence="20 21">
    <name type="scientific">Meripilus lineatus</name>
    <dbReference type="NCBI Taxonomy" id="2056292"/>
    <lineage>
        <taxon>Eukaryota</taxon>
        <taxon>Fungi</taxon>
        <taxon>Dikarya</taxon>
        <taxon>Basidiomycota</taxon>
        <taxon>Agaricomycotina</taxon>
        <taxon>Agaricomycetes</taxon>
        <taxon>Polyporales</taxon>
        <taxon>Meripilaceae</taxon>
        <taxon>Meripilus</taxon>
    </lineage>
</organism>
<keyword evidence="6" id="KW-0677">Repeat</keyword>
<feature type="compositionally biased region" description="Low complexity" evidence="16">
    <location>
        <begin position="82"/>
        <end position="156"/>
    </location>
</feature>
<feature type="region of interest" description="Disordered" evidence="16">
    <location>
        <begin position="341"/>
        <end position="367"/>
    </location>
</feature>
<dbReference type="PANTHER" id="PTHR10459:SF60">
    <property type="entry name" value="POLY [ADP-RIBOSE] POLYMERASE 2"/>
    <property type="match status" value="1"/>
</dbReference>
<dbReference type="GO" id="GO:1990404">
    <property type="term" value="F:NAD+-protein mono-ADP-ribosyltransferase activity"/>
    <property type="evidence" value="ECO:0007669"/>
    <property type="project" value="TreeGrafter"/>
</dbReference>
<comment type="similarity">
    <text evidence="13">Belongs to the ARTD/PARP family.</text>
</comment>
<dbReference type="Pfam" id="PF05406">
    <property type="entry name" value="WGR"/>
    <property type="match status" value="1"/>
</dbReference>
<evidence type="ECO:0000256" key="12">
    <source>
        <dbReference type="ARBA" id="ARBA00023242"/>
    </source>
</evidence>
<evidence type="ECO:0000259" key="18">
    <source>
        <dbReference type="PROSITE" id="PS51060"/>
    </source>
</evidence>
<dbReference type="InterPro" id="IPR036616">
    <property type="entry name" value="Poly(ADP-ribose)pol_reg_dom_sf"/>
</dbReference>
<keyword evidence="21" id="KW-1185">Reference proteome</keyword>
<dbReference type="InterPro" id="IPR050800">
    <property type="entry name" value="ARTD/PARP"/>
</dbReference>
<dbReference type="GO" id="GO:0008270">
    <property type="term" value="F:zinc ion binding"/>
    <property type="evidence" value="ECO:0007669"/>
    <property type="project" value="UniProtKB-KW"/>
</dbReference>
<protein>
    <recommendedName>
        <fullName evidence="15">Poly [ADP-ribose] polymerase</fullName>
        <shortName evidence="15">PARP</shortName>
        <ecNumber evidence="15">2.4.2.-</ecNumber>
    </recommendedName>
</protein>
<dbReference type="InterPro" id="IPR004102">
    <property type="entry name" value="Poly(ADP-ribose)pol_reg_dom"/>
</dbReference>
<evidence type="ECO:0000256" key="13">
    <source>
        <dbReference type="ARBA" id="ARBA00024347"/>
    </source>
</evidence>
<keyword evidence="5" id="KW-0479">Metal-binding</keyword>
<name>A0AAD5UYW8_9APHY</name>
<keyword evidence="2 15" id="KW-0328">Glycosyltransferase</keyword>
<keyword evidence="12" id="KW-0539">Nucleus</keyword>
<dbReference type="FunFam" id="3.90.228.10:FF:000002">
    <property type="entry name" value="Poly [ADP-ribose] polymerase"/>
    <property type="match status" value="1"/>
</dbReference>
<dbReference type="CDD" id="cd01437">
    <property type="entry name" value="parp_like"/>
    <property type="match status" value="1"/>
</dbReference>
<dbReference type="Pfam" id="PF02877">
    <property type="entry name" value="PARP_reg"/>
    <property type="match status" value="1"/>
</dbReference>
<keyword evidence="9" id="KW-0862">Zinc</keyword>
<feature type="domain" description="PARP alpha-helical" evidence="18">
    <location>
        <begin position="366"/>
        <end position="492"/>
    </location>
</feature>
<feature type="domain" description="WGR" evidence="19">
    <location>
        <begin position="236"/>
        <end position="333"/>
    </location>
</feature>
<dbReference type="EC" id="2.4.2.-" evidence="15"/>
<gene>
    <name evidence="20" type="ORF">NLI96_g7694</name>
</gene>
<reference evidence="20" key="1">
    <citation type="submission" date="2022-07" db="EMBL/GenBank/DDBJ databases">
        <title>Genome Sequence of Physisporinus lineatus.</title>
        <authorList>
            <person name="Buettner E."/>
        </authorList>
    </citation>
    <scope>NUCLEOTIDE SEQUENCE</scope>
    <source>
        <strain evidence="20">VT162</strain>
    </source>
</reference>
<dbReference type="Gene3D" id="1.20.142.10">
    <property type="entry name" value="Poly(ADP-ribose) polymerase, regulatory domain"/>
    <property type="match status" value="1"/>
</dbReference>
<dbReference type="FunFam" id="1.20.142.10:FF:000002">
    <property type="entry name" value="Poly [ADP-ribose] polymerase"/>
    <property type="match status" value="1"/>
</dbReference>
<dbReference type="PROSITE" id="PS51977">
    <property type="entry name" value="WGR"/>
    <property type="match status" value="1"/>
</dbReference>
<dbReference type="GO" id="GO:0070212">
    <property type="term" value="P:protein poly-ADP-ribosylation"/>
    <property type="evidence" value="ECO:0007669"/>
    <property type="project" value="TreeGrafter"/>
</dbReference>
<evidence type="ECO:0000256" key="9">
    <source>
        <dbReference type="ARBA" id="ARBA00022833"/>
    </source>
</evidence>
<dbReference type="AlphaFoldDB" id="A0AAD5UYW8"/>
<dbReference type="Gene3D" id="3.90.228.10">
    <property type="match status" value="1"/>
</dbReference>
<evidence type="ECO:0000256" key="11">
    <source>
        <dbReference type="ARBA" id="ARBA00023125"/>
    </source>
</evidence>
<dbReference type="SUPFAM" id="SSF56399">
    <property type="entry name" value="ADP-ribosylation"/>
    <property type="match status" value="1"/>
</dbReference>
<keyword evidence="11" id="KW-0238">DNA-binding</keyword>
<evidence type="ECO:0000256" key="10">
    <source>
        <dbReference type="ARBA" id="ARBA00023027"/>
    </source>
</evidence>
<dbReference type="SUPFAM" id="SSF47587">
    <property type="entry name" value="Domain of poly(ADP-ribose) polymerase"/>
    <property type="match status" value="1"/>
</dbReference>
<dbReference type="GO" id="GO:0003677">
    <property type="term" value="F:DNA binding"/>
    <property type="evidence" value="ECO:0007669"/>
    <property type="project" value="UniProtKB-KW"/>
</dbReference>
<evidence type="ECO:0000259" key="17">
    <source>
        <dbReference type="PROSITE" id="PS51059"/>
    </source>
</evidence>
<keyword evidence="3 15" id="KW-0808">Transferase</keyword>
<evidence type="ECO:0000313" key="20">
    <source>
        <dbReference type="EMBL" id="KAJ3481381.1"/>
    </source>
</evidence>
<feature type="compositionally biased region" description="Basic and acidic residues" evidence="16">
    <location>
        <begin position="347"/>
        <end position="365"/>
    </location>
</feature>
<evidence type="ECO:0000256" key="3">
    <source>
        <dbReference type="ARBA" id="ARBA00022679"/>
    </source>
</evidence>
<comment type="subcellular location">
    <subcellularLocation>
        <location evidence="1">Nucleus</location>
    </subcellularLocation>
</comment>
<proteinExistence type="inferred from homology"/>
<keyword evidence="7" id="KW-0013">ADP-ribosylation</keyword>